<evidence type="ECO:0000313" key="2">
    <source>
        <dbReference type="Proteomes" id="UP000596379"/>
    </source>
</evidence>
<evidence type="ECO:0000313" key="1">
    <source>
        <dbReference type="EMBL" id="QQV91621.1"/>
    </source>
</evidence>
<reference evidence="1 2" key="1">
    <citation type="submission" date="2020-12" db="EMBL/GenBank/DDBJ databases">
        <title>Genomic characterization of four novel bacteriophages infecting Klebsiella pneumoniae.</title>
        <authorList>
            <person name="Estrada Bonilla B."/>
            <person name="Costa A.R."/>
            <person name="van Rossum T."/>
            <person name="Hagedoorn S."/>
            <person name="Wallinga H."/>
            <person name="Xiao M."/>
            <person name="Song W."/>
            <person name="Haas P.-J."/>
            <person name="Nobrega F.L."/>
            <person name="Brouns S.J.J."/>
        </authorList>
    </citation>
    <scope>NUCLEOTIDE SEQUENCE [LARGE SCALE GENOMIC DNA]</scope>
</reference>
<protein>
    <submittedName>
        <fullName evidence="1">Uncharacterized protein</fullName>
    </submittedName>
</protein>
<sequence length="293" mass="32615">MKLKLSDVLENLAAGELSHLSLFENGADIPFETFNKRLLPIINAGLTDIHMRFFVKQKEVWLKHCCGDTKLVLDRKNAVSAHKLRGNVFIQDCDDPFKDDVVEILSIYNQDGQQYPLNMDTDHTQPRGCGCGRGHGCNCTPPNSWARYDSTLDYPATITTRTPYGSYGSCGLGLPVLYTPAVNVIRLPENMPSGFMKVFYKAAPARIPKLEDNGVTTYDRIDLDLPFTYLDALVYYISSRLTAPTNGGLQTGTNETTQYYNKYLSACAVLTDQGVDVSTQGSGYSRFAKSDFR</sequence>
<organism evidence="1 2">
    <name type="scientific">Klebsiella phage vB_KpP_FBKp27</name>
    <dbReference type="NCBI Taxonomy" id="2801837"/>
    <lineage>
        <taxon>Viruses</taxon>
        <taxon>Duplodnaviria</taxon>
        <taxon>Heunggongvirae</taxon>
        <taxon>Uroviricota</taxon>
        <taxon>Caudoviricetes</taxon>
        <taxon>Schitoviridae</taxon>
        <taxon>Efbeekayvirus</taxon>
        <taxon>Efbeekayvirus Fbkp27</taxon>
    </lineage>
</organism>
<accession>A0A7U0GAH4</accession>
<gene>
    <name evidence="1" type="ORF">vBKpPFBKp27_028</name>
</gene>
<keyword evidence="2" id="KW-1185">Reference proteome</keyword>
<dbReference type="Proteomes" id="UP000596379">
    <property type="component" value="Segment"/>
</dbReference>
<name>A0A7U0GAH4_9CAUD</name>
<dbReference type="EMBL" id="MW394388">
    <property type="protein sequence ID" value="QQV91621.1"/>
    <property type="molecule type" value="Genomic_DNA"/>
</dbReference>
<proteinExistence type="predicted"/>